<proteinExistence type="predicted"/>
<evidence type="ECO:0000259" key="2">
    <source>
        <dbReference type="Pfam" id="PF00534"/>
    </source>
</evidence>
<reference evidence="4 5" key="1">
    <citation type="submission" date="2019-08" db="EMBL/GenBank/DDBJ databases">
        <title>Genomes sequence of Algoriphagus aquimarinus ACAM450.</title>
        <authorList>
            <person name="Bowman J.P."/>
        </authorList>
    </citation>
    <scope>NUCLEOTIDE SEQUENCE [LARGE SCALE GENOMIC DNA]</scope>
    <source>
        <strain evidence="4 5">ACAM 450</strain>
    </source>
</reference>
<dbReference type="OrthoDB" id="9801609at2"/>
<dbReference type="PANTHER" id="PTHR46401:SF2">
    <property type="entry name" value="GLYCOSYLTRANSFERASE WBBK-RELATED"/>
    <property type="match status" value="1"/>
</dbReference>
<dbReference type="InterPro" id="IPR001296">
    <property type="entry name" value="Glyco_trans_1"/>
</dbReference>
<organism evidence="4 5">
    <name type="scientific">Algoriphagus aquimarinus</name>
    <dbReference type="NCBI Taxonomy" id="237018"/>
    <lineage>
        <taxon>Bacteria</taxon>
        <taxon>Pseudomonadati</taxon>
        <taxon>Bacteroidota</taxon>
        <taxon>Cytophagia</taxon>
        <taxon>Cytophagales</taxon>
        <taxon>Cyclobacteriaceae</taxon>
        <taxon>Algoriphagus</taxon>
    </lineage>
</organism>
<gene>
    <name evidence="4" type="ORF">ESV85_04155</name>
</gene>
<dbReference type="CDD" id="cd03809">
    <property type="entry name" value="GT4_MtfB-like"/>
    <property type="match status" value="1"/>
</dbReference>
<keyword evidence="1 4" id="KW-0808">Transferase</keyword>
<dbReference type="Pfam" id="PF13439">
    <property type="entry name" value="Glyco_transf_4"/>
    <property type="match status" value="1"/>
</dbReference>
<evidence type="ECO:0000313" key="5">
    <source>
        <dbReference type="Proteomes" id="UP000321935"/>
    </source>
</evidence>
<dbReference type="PANTHER" id="PTHR46401">
    <property type="entry name" value="GLYCOSYLTRANSFERASE WBBK-RELATED"/>
    <property type="match status" value="1"/>
</dbReference>
<dbReference type="AlphaFoldDB" id="A0A5C7B2V8"/>
<feature type="domain" description="Glycosyl transferase family 1" evidence="2">
    <location>
        <begin position="193"/>
        <end position="353"/>
    </location>
</feature>
<dbReference type="InterPro" id="IPR028098">
    <property type="entry name" value="Glyco_trans_4-like_N"/>
</dbReference>
<accession>A0A5C7B2V8</accession>
<sequence length="376" mass="42339">MNSKLKVLLDLQYLNVATTGIKTYMMELAQAAVTYPHPDIEWVFSHDLEEQSADQTFKGIQSKIQRLNYHLDYFRWKEFQLPDLVKKHQADVLICPDFVSPVASLSCRRLTVIHDAFFWQMPQNYPAWWRTYFLSLIRKGLKQNTEIITTTNYSRDAILTHLGDKSPISVIYQVPKSMSAEVDSSFIEKMGADKHRYFVHIGTFDRRKNLPLLVRAFAAFLEKTNSDFKMVLAGGAGQSAQMNDLPIVEKLITELKLEGKVLLPGYVSDAQVRALYEGAFGYVFPSENEGFGIPIVEAMSFGVPVIHSDQPALVEVSAGAGLVSKTGDTHDLAEKMILLTSENGLRMSLIESGLARAQDFSAKKFIADFQKLILSK</sequence>
<dbReference type="GO" id="GO:0009103">
    <property type="term" value="P:lipopolysaccharide biosynthetic process"/>
    <property type="evidence" value="ECO:0007669"/>
    <property type="project" value="TreeGrafter"/>
</dbReference>
<feature type="domain" description="Glycosyltransferase subfamily 4-like N-terminal" evidence="3">
    <location>
        <begin position="20"/>
        <end position="172"/>
    </location>
</feature>
<dbReference type="EMBL" id="VORW01000001">
    <property type="protein sequence ID" value="TXE14767.1"/>
    <property type="molecule type" value="Genomic_DNA"/>
</dbReference>
<protein>
    <submittedName>
        <fullName evidence="4">Glycosyltransferase family 4 protein</fullName>
    </submittedName>
</protein>
<dbReference type="Proteomes" id="UP000321935">
    <property type="component" value="Unassembled WGS sequence"/>
</dbReference>
<evidence type="ECO:0000313" key="4">
    <source>
        <dbReference type="EMBL" id="TXE14767.1"/>
    </source>
</evidence>
<comment type="caution">
    <text evidence="4">The sequence shown here is derived from an EMBL/GenBank/DDBJ whole genome shotgun (WGS) entry which is preliminary data.</text>
</comment>
<dbReference type="GO" id="GO:0016757">
    <property type="term" value="F:glycosyltransferase activity"/>
    <property type="evidence" value="ECO:0007669"/>
    <property type="project" value="InterPro"/>
</dbReference>
<evidence type="ECO:0000259" key="3">
    <source>
        <dbReference type="Pfam" id="PF13439"/>
    </source>
</evidence>
<dbReference type="Pfam" id="PF00534">
    <property type="entry name" value="Glycos_transf_1"/>
    <property type="match status" value="1"/>
</dbReference>
<dbReference type="RefSeq" id="WP_146914982.1">
    <property type="nucleotide sequence ID" value="NZ_VORW01000001.1"/>
</dbReference>
<name>A0A5C7B2V8_9BACT</name>
<dbReference type="Gene3D" id="3.40.50.2000">
    <property type="entry name" value="Glycogen Phosphorylase B"/>
    <property type="match status" value="2"/>
</dbReference>
<dbReference type="SUPFAM" id="SSF53756">
    <property type="entry name" value="UDP-Glycosyltransferase/glycogen phosphorylase"/>
    <property type="match status" value="1"/>
</dbReference>
<evidence type="ECO:0000256" key="1">
    <source>
        <dbReference type="ARBA" id="ARBA00022679"/>
    </source>
</evidence>